<sequence length="165" mass="18640">MTRIEIVAEPGVPQVVVTREFAAPASRLLRAHTEPDLLARWLGPDEVDLTVDVLEPRDGGRWRYTQTDPKGERFSFFGLYHGTPSTQGIVQTYEFDRQPGRVYLNTITFSERGERTVLRQNTVFQSVQDRDFYVRGGMEVGLRASLDKLDALVTSREGDDHVVAG</sequence>
<evidence type="ECO:0000313" key="3">
    <source>
        <dbReference type="EMBL" id="REF97333.1"/>
    </source>
</evidence>
<evidence type="ECO:0000313" key="4">
    <source>
        <dbReference type="Proteomes" id="UP000256913"/>
    </source>
</evidence>
<keyword evidence="4" id="KW-1185">Reference proteome</keyword>
<feature type="domain" description="Activator of Hsp90 ATPase homologue 1/2-like C-terminal" evidence="2">
    <location>
        <begin position="23"/>
        <end position="153"/>
    </location>
</feature>
<evidence type="ECO:0000259" key="2">
    <source>
        <dbReference type="Pfam" id="PF08327"/>
    </source>
</evidence>
<reference evidence="3 4" key="1">
    <citation type="submission" date="2018-08" db="EMBL/GenBank/DDBJ databases">
        <title>Sequencing the genomes of 1000 actinobacteria strains.</title>
        <authorList>
            <person name="Klenk H.-P."/>
        </authorList>
    </citation>
    <scope>NUCLEOTIDE SEQUENCE [LARGE SCALE GENOMIC DNA]</scope>
    <source>
        <strain evidence="3 4">DSM 44099</strain>
    </source>
</reference>
<proteinExistence type="inferred from homology"/>
<protein>
    <submittedName>
        <fullName evidence="3">Uncharacterized protein YndB with AHSA1/START domain</fullName>
    </submittedName>
</protein>
<comment type="similarity">
    <text evidence="1">Belongs to the AHA1 family.</text>
</comment>
<comment type="caution">
    <text evidence="3">The sequence shown here is derived from an EMBL/GenBank/DDBJ whole genome shotgun (WGS) entry which is preliminary data.</text>
</comment>
<dbReference type="RefSeq" id="WP_116068762.1">
    <property type="nucleotide sequence ID" value="NZ_BONB01000046.1"/>
</dbReference>
<accession>A0A3D9ZN08</accession>
<evidence type="ECO:0000256" key="1">
    <source>
        <dbReference type="ARBA" id="ARBA00006817"/>
    </source>
</evidence>
<organism evidence="3 4">
    <name type="scientific">Asanoa ferruginea</name>
    <dbReference type="NCBI Taxonomy" id="53367"/>
    <lineage>
        <taxon>Bacteria</taxon>
        <taxon>Bacillati</taxon>
        <taxon>Actinomycetota</taxon>
        <taxon>Actinomycetes</taxon>
        <taxon>Micromonosporales</taxon>
        <taxon>Micromonosporaceae</taxon>
        <taxon>Asanoa</taxon>
    </lineage>
</organism>
<dbReference type="EMBL" id="QUMQ01000001">
    <property type="protein sequence ID" value="REF97333.1"/>
    <property type="molecule type" value="Genomic_DNA"/>
</dbReference>
<dbReference type="Gene3D" id="3.30.530.20">
    <property type="match status" value="1"/>
</dbReference>
<dbReference type="InterPro" id="IPR013538">
    <property type="entry name" value="ASHA1/2-like_C"/>
</dbReference>
<dbReference type="Proteomes" id="UP000256913">
    <property type="component" value="Unassembled WGS sequence"/>
</dbReference>
<name>A0A3D9ZN08_9ACTN</name>
<dbReference type="InterPro" id="IPR023393">
    <property type="entry name" value="START-like_dom_sf"/>
</dbReference>
<dbReference type="OrthoDB" id="5185819at2"/>
<gene>
    <name evidence="3" type="ORF">DFJ67_3330</name>
</gene>
<dbReference type="AlphaFoldDB" id="A0A3D9ZN08"/>
<dbReference type="SUPFAM" id="SSF55961">
    <property type="entry name" value="Bet v1-like"/>
    <property type="match status" value="1"/>
</dbReference>
<dbReference type="Pfam" id="PF08327">
    <property type="entry name" value="AHSA1"/>
    <property type="match status" value="1"/>
</dbReference>